<dbReference type="InterPro" id="IPR013320">
    <property type="entry name" value="ConA-like_dom_sf"/>
</dbReference>
<comment type="caution">
    <text evidence="3">The sequence shown here is derived from an EMBL/GenBank/DDBJ whole genome shotgun (WGS) entry which is preliminary data.</text>
</comment>
<dbReference type="InterPro" id="IPR000757">
    <property type="entry name" value="Beta-glucanase-like"/>
</dbReference>
<dbReference type="PANTHER" id="PTHR10963:SF55">
    <property type="entry name" value="GLYCOSIDE HYDROLASE FAMILY 16 PROTEIN"/>
    <property type="match status" value="1"/>
</dbReference>
<evidence type="ECO:0000259" key="2">
    <source>
        <dbReference type="PROSITE" id="PS51762"/>
    </source>
</evidence>
<dbReference type="Pfam" id="PF00722">
    <property type="entry name" value="Glyco_hydro_16"/>
    <property type="match status" value="1"/>
</dbReference>
<dbReference type="CDD" id="cd08023">
    <property type="entry name" value="GH16_laminarinase_like"/>
    <property type="match status" value="1"/>
</dbReference>
<dbReference type="PROSITE" id="PS51762">
    <property type="entry name" value="GH16_2"/>
    <property type="match status" value="1"/>
</dbReference>
<dbReference type="SUPFAM" id="SSF49899">
    <property type="entry name" value="Concanavalin A-like lectins/glucanases"/>
    <property type="match status" value="1"/>
</dbReference>
<evidence type="ECO:0000256" key="1">
    <source>
        <dbReference type="ARBA" id="ARBA00006865"/>
    </source>
</evidence>
<name>A0ABP9H9U2_9ACTN</name>
<feature type="domain" description="GH16" evidence="2">
    <location>
        <begin position="14"/>
        <end position="239"/>
    </location>
</feature>
<reference evidence="4" key="1">
    <citation type="journal article" date="2019" name="Int. J. Syst. Evol. Microbiol.">
        <title>The Global Catalogue of Microorganisms (GCM) 10K type strain sequencing project: providing services to taxonomists for standard genome sequencing and annotation.</title>
        <authorList>
            <consortium name="The Broad Institute Genomics Platform"/>
            <consortium name="The Broad Institute Genome Sequencing Center for Infectious Disease"/>
            <person name="Wu L."/>
            <person name="Ma J."/>
        </authorList>
    </citation>
    <scope>NUCLEOTIDE SEQUENCE [LARGE SCALE GENOMIC DNA]</scope>
    <source>
        <strain evidence="4">JCM 18126</strain>
    </source>
</reference>
<dbReference type="EMBL" id="BAABIL010000054">
    <property type="protein sequence ID" value="GAA4964996.1"/>
    <property type="molecule type" value="Genomic_DNA"/>
</dbReference>
<keyword evidence="4" id="KW-1185">Reference proteome</keyword>
<comment type="similarity">
    <text evidence="1">Belongs to the glycosyl hydrolase 16 family.</text>
</comment>
<dbReference type="RefSeq" id="WP_345710762.1">
    <property type="nucleotide sequence ID" value="NZ_BAABIL010000054.1"/>
</dbReference>
<dbReference type="Gene3D" id="2.60.120.200">
    <property type="match status" value="1"/>
</dbReference>
<protein>
    <recommendedName>
        <fullName evidence="2">GH16 domain-containing protein</fullName>
    </recommendedName>
</protein>
<accession>A0ABP9H9U2</accession>
<evidence type="ECO:0000313" key="3">
    <source>
        <dbReference type="EMBL" id="GAA4964996.1"/>
    </source>
</evidence>
<proteinExistence type="inferred from homology"/>
<organism evidence="3 4">
    <name type="scientific">Kineococcus glutinatus</name>
    <dbReference type="NCBI Taxonomy" id="1070872"/>
    <lineage>
        <taxon>Bacteria</taxon>
        <taxon>Bacillati</taxon>
        <taxon>Actinomycetota</taxon>
        <taxon>Actinomycetes</taxon>
        <taxon>Kineosporiales</taxon>
        <taxon>Kineosporiaceae</taxon>
        <taxon>Kineococcus</taxon>
    </lineage>
</organism>
<gene>
    <name evidence="3" type="ORF">GCM10023225_05140</name>
</gene>
<sequence>MADPATPTSTSSAATWRTVWQDDFSSGTLDPAVWTPADQGGNRDLRELQYDDPAMVAVEGGNLVLHARRQEKNGYPYLAGSVSTKGKLTLGPHGRLTTRQYLGPGAGIGVGVCLYGQDVDSAGWPACGEIDATEIALARPDAPFGSVHGPGYAGGQPISGTWSGPSLVGRWAEHVLLWEPGHISWAIDGQVYHEASSADPRAAAGWPFEQPFFLTIVMTVGSYASGDVDESTWPRAADGSAVDPYAVFESIRFEQRG</sequence>
<dbReference type="PANTHER" id="PTHR10963">
    <property type="entry name" value="GLYCOSYL HYDROLASE-RELATED"/>
    <property type="match status" value="1"/>
</dbReference>
<dbReference type="Proteomes" id="UP001501195">
    <property type="component" value="Unassembled WGS sequence"/>
</dbReference>
<dbReference type="InterPro" id="IPR050546">
    <property type="entry name" value="Glycosyl_Hydrlase_16"/>
</dbReference>
<evidence type="ECO:0000313" key="4">
    <source>
        <dbReference type="Proteomes" id="UP001501195"/>
    </source>
</evidence>